<keyword evidence="2" id="KW-1185">Reference proteome</keyword>
<protein>
    <submittedName>
        <fullName evidence="1">Uncharacterized protein</fullName>
    </submittedName>
</protein>
<accession>A0A5D2Q0B1</accession>
<name>A0A5D2Q0B1_GOSTO</name>
<reference evidence="1 2" key="1">
    <citation type="submission" date="2019-07" db="EMBL/GenBank/DDBJ databases">
        <title>WGS assembly of Gossypium tomentosum.</title>
        <authorList>
            <person name="Chen Z.J."/>
            <person name="Sreedasyam A."/>
            <person name="Ando A."/>
            <person name="Song Q."/>
            <person name="De L."/>
            <person name="Hulse-Kemp A."/>
            <person name="Ding M."/>
            <person name="Ye W."/>
            <person name="Kirkbride R."/>
            <person name="Jenkins J."/>
            <person name="Plott C."/>
            <person name="Lovell J."/>
            <person name="Lin Y.-M."/>
            <person name="Vaughn R."/>
            <person name="Liu B."/>
            <person name="Li W."/>
            <person name="Simpson S."/>
            <person name="Scheffler B."/>
            <person name="Saski C."/>
            <person name="Grover C."/>
            <person name="Hu G."/>
            <person name="Conover J."/>
            <person name="Carlson J."/>
            <person name="Shu S."/>
            <person name="Boston L."/>
            <person name="Williams M."/>
            <person name="Peterson D."/>
            <person name="Mcgee K."/>
            <person name="Jones D."/>
            <person name="Wendel J."/>
            <person name="Stelly D."/>
            <person name="Grimwood J."/>
            <person name="Schmutz J."/>
        </authorList>
    </citation>
    <scope>NUCLEOTIDE SEQUENCE [LARGE SCALE GENOMIC DNA]</scope>
    <source>
        <strain evidence="1">7179.01</strain>
    </source>
</reference>
<gene>
    <name evidence="1" type="ORF">ES332_A06G043100v1</name>
</gene>
<sequence>MHSKIEKNQKKNKGSEFREVRTINVQWQQNLFLWKRSGKLYRFHDRNYKHSNHTIEMENILSIIKRKTIGGDKFSNSQFLLEKNSDTRRRKCSK</sequence>
<dbReference type="Proteomes" id="UP000322667">
    <property type="component" value="Chromosome A06"/>
</dbReference>
<evidence type="ECO:0000313" key="1">
    <source>
        <dbReference type="EMBL" id="TYI21523.1"/>
    </source>
</evidence>
<dbReference type="EMBL" id="CM017615">
    <property type="protein sequence ID" value="TYI21523.1"/>
    <property type="molecule type" value="Genomic_DNA"/>
</dbReference>
<proteinExistence type="predicted"/>
<organism evidence="1 2">
    <name type="scientific">Gossypium tomentosum</name>
    <name type="common">Hawaiian cotton</name>
    <name type="synonym">Gossypium sandvicense</name>
    <dbReference type="NCBI Taxonomy" id="34277"/>
    <lineage>
        <taxon>Eukaryota</taxon>
        <taxon>Viridiplantae</taxon>
        <taxon>Streptophyta</taxon>
        <taxon>Embryophyta</taxon>
        <taxon>Tracheophyta</taxon>
        <taxon>Spermatophyta</taxon>
        <taxon>Magnoliopsida</taxon>
        <taxon>eudicotyledons</taxon>
        <taxon>Gunneridae</taxon>
        <taxon>Pentapetalae</taxon>
        <taxon>rosids</taxon>
        <taxon>malvids</taxon>
        <taxon>Malvales</taxon>
        <taxon>Malvaceae</taxon>
        <taxon>Malvoideae</taxon>
        <taxon>Gossypium</taxon>
    </lineage>
</organism>
<dbReference type="AlphaFoldDB" id="A0A5D2Q0B1"/>
<evidence type="ECO:0000313" key="2">
    <source>
        <dbReference type="Proteomes" id="UP000322667"/>
    </source>
</evidence>